<dbReference type="EMBL" id="JADGJQ010000006">
    <property type="protein sequence ID" value="KAJ3183535.1"/>
    <property type="molecule type" value="Genomic_DNA"/>
</dbReference>
<evidence type="ECO:0008006" key="3">
    <source>
        <dbReference type="Google" id="ProtNLM"/>
    </source>
</evidence>
<comment type="caution">
    <text evidence="1">The sequence shown here is derived from an EMBL/GenBank/DDBJ whole genome shotgun (WGS) entry which is preliminary data.</text>
</comment>
<organism evidence="1 2">
    <name type="scientific">Geranomyces variabilis</name>
    <dbReference type="NCBI Taxonomy" id="109894"/>
    <lineage>
        <taxon>Eukaryota</taxon>
        <taxon>Fungi</taxon>
        <taxon>Fungi incertae sedis</taxon>
        <taxon>Chytridiomycota</taxon>
        <taxon>Chytridiomycota incertae sedis</taxon>
        <taxon>Chytridiomycetes</taxon>
        <taxon>Spizellomycetales</taxon>
        <taxon>Powellomycetaceae</taxon>
        <taxon>Geranomyces</taxon>
    </lineage>
</organism>
<dbReference type="PANTHER" id="PTHR33835:SF1">
    <property type="entry name" value="METALLO-BETA-LACTAMASE DOMAIN-CONTAINING PROTEIN"/>
    <property type="match status" value="1"/>
</dbReference>
<evidence type="ECO:0000313" key="2">
    <source>
        <dbReference type="Proteomes" id="UP001212152"/>
    </source>
</evidence>
<dbReference type="Pfam" id="PF14234">
    <property type="entry name" value="DUF4336"/>
    <property type="match status" value="1"/>
</dbReference>
<keyword evidence="2" id="KW-1185">Reference proteome</keyword>
<gene>
    <name evidence="1" type="ORF">HDU87_006860</name>
</gene>
<accession>A0AAD5TPX1</accession>
<sequence>MSSTHQSVVTQIRKLDSAISTFSRPFTRSGVLPIGIRMTSVKLANNDIVLISPTPLDQATEDGIKSLGGTVKYLICPNVVHHLSIEDYKRKWPDAKVIGVKGLPQKHKSISFDGVMGVDDPKTTVYGFENDLAYRHFGASRNQDTAYFHKSTKTLIQADLIFNMPPTEQYPGGGNFGFLTRVVHGFLKPETATHKFFTKYAMSSDSRQMTEDVKFVADSWKIERIVPAHGNIIEHGGDKAFRQAYAWYF</sequence>
<protein>
    <recommendedName>
        <fullName evidence="3">DUF4336 domain-containing protein</fullName>
    </recommendedName>
</protein>
<dbReference type="Proteomes" id="UP001212152">
    <property type="component" value="Unassembled WGS sequence"/>
</dbReference>
<dbReference type="PANTHER" id="PTHR33835">
    <property type="entry name" value="YALI0C07656P"/>
    <property type="match status" value="1"/>
</dbReference>
<reference evidence="1" key="1">
    <citation type="submission" date="2020-05" db="EMBL/GenBank/DDBJ databases">
        <title>Phylogenomic resolution of chytrid fungi.</title>
        <authorList>
            <person name="Stajich J.E."/>
            <person name="Amses K."/>
            <person name="Simmons R."/>
            <person name="Seto K."/>
            <person name="Myers J."/>
            <person name="Bonds A."/>
            <person name="Quandt C.A."/>
            <person name="Barry K."/>
            <person name="Liu P."/>
            <person name="Grigoriev I."/>
            <person name="Longcore J.E."/>
            <person name="James T.Y."/>
        </authorList>
    </citation>
    <scope>NUCLEOTIDE SEQUENCE</scope>
    <source>
        <strain evidence="1">JEL0379</strain>
    </source>
</reference>
<proteinExistence type="predicted"/>
<evidence type="ECO:0000313" key="1">
    <source>
        <dbReference type="EMBL" id="KAJ3183535.1"/>
    </source>
</evidence>
<dbReference type="InterPro" id="IPR036866">
    <property type="entry name" value="RibonucZ/Hydroxyglut_hydro"/>
</dbReference>
<dbReference type="InterPro" id="IPR025638">
    <property type="entry name" value="DUF4336"/>
</dbReference>
<dbReference type="AlphaFoldDB" id="A0AAD5TPX1"/>
<dbReference type="SUPFAM" id="SSF56281">
    <property type="entry name" value="Metallo-hydrolase/oxidoreductase"/>
    <property type="match status" value="1"/>
</dbReference>
<name>A0AAD5TPX1_9FUNG</name>